<name>A0A1Z4MRX0_9CYAN</name>
<evidence type="ECO:0000313" key="2">
    <source>
        <dbReference type="Proteomes" id="UP000218785"/>
    </source>
</evidence>
<gene>
    <name evidence="1" type="ORF">NIES37_00370</name>
</gene>
<dbReference type="EMBL" id="AP018248">
    <property type="protein sequence ID" value="BAY96111.1"/>
    <property type="molecule type" value="Genomic_DNA"/>
</dbReference>
<proteinExistence type="predicted"/>
<accession>A0A1Z4MRX0</accession>
<dbReference type="Proteomes" id="UP000218785">
    <property type="component" value="Chromosome"/>
</dbReference>
<sequence>MAVPVPVQSVAFFFPIGIIHPDKLLYDALFLQP</sequence>
<evidence type="ECO:0000313" key="1">
    <source>
        <dbReference type="EMBL" id="BAY96111.1"/>
    </source>
</evidence>
<dbReference type="KEGG" id="ttq:NIES37_00370"/>
<organism evidence="1 2">
    <name type="scientific">Tolypothrix tenuis PCC 7101</name>
    <dbReference type="NCBI Taxonomy" id="231146"/>
    <lineage>
        <taxon>Bacteria</taxon>
        <taxon>Bacillati</taxon>
        <taxon>Cyanobacteriota</taxon>
        <taxon>Cyanophyceae</taxon>
        <taxon>Nostocales</taxon>
        <taxon>Tolypothrichaceae</taxon>
        <taxon>Tolypothrix</taxon>
    </lineage>
</organism>
<keyword evidence="2" id="KW-1185">Reference proteome</keyword>
<reference evidence="1 2" key="1">
    <citation type="submission" date="2017-06" db="EMBL/GenBank/DDBJ databases">
        <title>Genome sequencing of cyanobaciteial culture collection at National Institute for Environmental Studies (NIES).</title>
        <authorList>
            <person name="Hirose Y."/>
            <person name="Shimura Y."/>
            <person name="Fujisawa T."/>
            <person name="Nakamura Y."/>
            <person name="Kawachi M."/>
        </authorList>
    </citation>
    <scope>NUCLEOTIDE SEQUENCE [LARGE SCALE GENOMIC DNA]</scope>
    <source>
        <strain evidence="1 2">NIES-37</strain>
    </source>
</reference>
<protein>
    <submittedName>
        <fullName evidence="1">Uncharacterized protein</fullName>
    </submittedName>
</protein>
<dbReference type="AlphaFoldDB" id="A0A1Z4MRX0"/>